<dbReference type="AlphaFoldDB" id="A0AA40J896"/>
<protein>
    <submittedName>
        <fullName evidence="1">Uncharacterized protein</fullName>
    </submittedName>
</protein>
<proteinExistence type="predicted"/>
<evidence type="ECO:0000313" key="1">
    <source>
        <dbReference type="EMBL" id="KGX05499.1"/>
    </source>
</evidence>
<dbReference type="Proteomes" id="UP000030475">
    <property type="component" value="Unassembled WGS sequence"/>
</dbReference>
<dbReference type="RefSeq" id="WP_155033594.1">
    <property type="nucleotide sequence ID" value="NZ_KN323088.1"/>
</dbReference>
<sequence>MKKPLSRFLIERPRAHGAPCDSKQVDVQLLDAEILGLAEQARTCISSPLVRKAKAYPRFAIGASMFSKKVAAGQLPPPAYKSGSITAYKEIDLDMMLAAQTLATRNGFILNATAFVAALCAPVDATAEVIA</sequence>
<gene>
    <name evidence="1" type="ORF">Y036_2893</name>
</gene>
<reference evidence="1 2" key="1">
    <citation type="submission" date="2014-08" db="EMBL/GenBank/DDBJ databases">
        <authorList>
            <person name="Bunnell A."/>
            <person name="Chain P.S."/>
            <person name="Chertkov O."/>
            <person name="Currie B.J."/>
            <person name="Daligault H.E."/>
            <person name="Davenport K.W."/>
            <person name="Davis C."/>
            <person name="Gleasner C.D."/>
            <person name="Johnson S.L."/>
            <person name="Kaestli M."/>
            <person name="Koren S."/>
            <person name="Kunde Y.A."/>
            <person name="Mayo M."/>
            <person name="McMurry K.K."/>
            <person name="Price E.P."/>
            <person name="Reitenga K.G."/>
            <person name="Robison R."/>
            <person name="Rosovitz M.J."/>
            <person name="Sarovich D.S."/>
            <person name="Teshima H."/>
        </authorList>
    </citation>
    <scope>NUCLEOTIDE SEQUENCE [LARGE SCALE GENOMIC DNA]</scope>
    <source>
        <strain evidence="1 2">MSHR44</strain>
    </source>
</reference>
<comment type="caution">
    <text evidence="1">The sequence shown here is derived from an EMBL/GenBank/DDBJ whole genome shotgun (WGS) entry which is preliminary data.</text>
</comment>
<name>A0AA40J896_BURPE</name>
<accession>A0AA40J896</accession>
<organism evidence="1 2">
    <name type="scientific">Burkholderia pseudomallei</name>
    <name type="common">Pseudomonas pseudomallei</name>
    <dbReference type="NCBI Taxonomy" id="28450"/>
    <lineage>
        <taxon>Bacteria</taxon>
        <taxon>Pseudomonadati</taxon>
        <taxon>Pseudomonadota</taxon>
        <taxon>Betaproteobacteria</taxon>
        <taxon>Burkholderiales</taxon>
        <taxon>Burkholderiaceae</taxon>
        <taxon>Burkholderia</taxon>
        <taxon>pseudomallei group</taxon>
    </lineage>
</organism>
<dbReference type="EMBL" id="JQIM01000010">
    <property type="protein sequence ID" value="KGX05499.1"/>
    <property type="molecule type" value="Genomic_DNA"/>
</dbReference>
<evidence type="ECO:0000313" key="2">
    <source>
        <dbReference type="Proteomes" id="UP000030475"/>
    </source>
</evidence>